<dbReference type="EMBL" id="KB008074">
    <property type="protein sequence ID" value="ELR13867.1"/>
    <property type="molecule type" value="Genomic_DNA"/>
</dbReference>
<accession>L8GLF1</accession>
<name>L8GLF1_ACACF</name>
<dbReference type="GeneID" id="14914391"/>
<feature type="region of interest" description="Disordered" evidence="1">
    <location>
        <begin position="1"/>
        <end position="47"/>
    </location>
</feature>
<evidence type="ECO:0000313" key="2">
    <source>
        <dbReference type="EMBL" id="ELR13867.1"/>
    </source>
</evidence>
<evidence type="ECO:0000313" key="3">
    <source>
        <dbReference type="Proteomes" id="UP000011083"/>
    </source>
</evidence>
<dbReference type="VEuPathDB" id="AmoebaDB:ACA1_077210"/>
<proteinExistence type="predicted"/>
<protein>
    <submittedName>
        <fullName evidence="2">Uncharacterized protein</fullName>
    </submittedName>
</protein>
<keyword evidence="3" id="KW-1185">Reference proteome</keyword>
<dbReference type="Proteomes" id="UP000011083">
    <property type="component" value="Unassembled WGS sequence"/>
</dbReference>
<dbReference type="KEGG" id="acan:ACA1_077210"/>
<organism evidence="2 3">
    <name type="scientific">Acanthamoeba castellanii (strain ATCC 30010 / Neff)</name>
    <dbReference type="NCBI Taxonomy" id="1257118"/>
    <lineage>
        <taxon>Eukaryota</taxon>
        <taxon>Amoebozoa</taxon>
        <taxon>Discosea</taxon>
        <taxon>Longamoebia</taxon>
        <taxon>Centramoebida</taxon>
        <taxon>Acanthamoebidae</taxon>
        <taxon>Acanthamoeba</taxon>
    </lineage>
</organism>
<dbReference type="RefSeq" id="XP_004335880.1">
    <property type="nucleotide sequence ID" value="XM_004335832.1"/>
</dbReference>
<dbReference type="AlphaFoldDB" id="L8GLF1"/>
<evidence type="ECO:0000256" key="1">
    <source>
        <dbReference type="SAM" id="MobiDB-lite"/>
    </source>
</evidence>
<gene>
    <name evidence="2" type="ORF">ACA1_077210</name>
</gene>
<reference evidence="2 3" key="1">
    <citation type="journal article" date="2013" name="Genome Biol.">
        <title>Genome of Acanthamoeba castellanii highlights extensive lateral gene transfer and early evolution of tyrosine kinase signaling.</title>
        <authorList>
            <person name="Clarke M."/>
            <person name="Lohan A.J."/>
            <person name="Liu B."/>
            <person name="Lagkouvardos I."/>
            <person name="Roy S."/>
            <person name="Zafar N."/>
            <person name="Bertelli C."/>
            <person name="Schilde C."/>
            <person name="Kianianmomeni A."/>
            <person name="Burglin T.R."/>
            <person name="Frech C."/>
            <person name="Turcotte B."/>
            <person name="Kopec K.O."/>
            <person name="Synnott J.M."/>
            <person name="Choo C."/>
            <person name="Paponov I."/>
            <person name="Finkler A."/>
            <person name="Soon Heng Tan C."/>
            <person name="Hutchins A.P."/>
            <person name="Weinmeier T."/>
            <person name="Rattei T."/>
            <person name="Chu J.S."/>
            <person name="Gimenez G."/>
            <person name="Irimia M."/>
            <person name="Rigden D.J."/>
            <person name="Fitzpatrick D.A."/>
            <person name="Lorenzo-Morales J."/>
            <person name="Bateman A."/>
            <person name="Chiu C.H."/>
            <person name="Tang P."/>
            <person name="Hegemann P."/>
            <person name="Fromm H."/>
            <person name="Raoult D."/>
            <person name="Greub G."/>
            <person name="Miranda-Saavedra D."/>
            <person name="Chen N."/>
            <person name="Nash P."/>
            <person name="Ginger M.L."/>
            <person name="Horn M."/>
            <person name="Schaap P."/>
            <person name="Caler L."/>
            <person name="Loftus B."/>
        </authorList>
    </citation>
    <scope>NUCLEOTIDE SEQUENCE [LARGE SCALE GENOMIC DNA]</scope>
    <source>
        <strain evidence="2 3">Neff</strain>
    </source>
</reference>
<feature type="compositionally biased region" description="Basic and acidic residues" evidence="1">
    <location>
        <begin position="1"/>
        <end position="23"/>
    </location>
</feature>
<sequence length="155" mass="17768">MKTAPRDLEEQLHCKQHNNHDSTDTSPVEEEGPYTTTTTPTETRKASLSLDELRKPLKTIEKRMKKKGTQKTSAAMEMMRRERRPSIDWAFWWSAAARSACMPPAVKNEGEEGAFNTPDRRVEPSGAVQWTAKQLDHIINNSPFFVPEYPAQRLR</sequence>